<protein>
    <submittedName>
        <fullName evidence="4">Growth factor</fullName>
    </submittedName>
</protein>
<dbReference type="SUPFAM" id="SSF50978">
    <property type="entry name" value="WD40 repeat-like"/>
    <property type="match status" value="1"/>
</dbReference>
<dbReference type="AlphaFoldDB" id="A0AAV3QYE2"/>
<keyword evidence="2" id="KW-0539">Nucleus</keyword>
<dbReference type="InterPro" id="IPR040092">
    <property type="entry name" value="TBRG1"/>
</dbReference>
<comment type="caution">
    <text evidence="4">The sequence shown here is derived from an EMBL/GenBank/DDBJ whole genome shotgun (WGS) entry which is preliminary data.</text>
</comment>
<dbReference type="Pfam" id="PF05965">
    <property type="entry name" value="FYRC"/>
    <property type="match status" value="1"/>
</dbReference>
<proteinExistence type="predicted"/>
<evidence type="ECO:0000313" key="5">
    <source>
        <dbReference type="Proteomes" id="UP001454036"/>
    </source>
</evidence>
<dbReference type="GO" id="GO:0140993">
    <property type="term" value="F:histone modifying activity"/>
    <property type="evidence" value="ECO:0007669"/>
    <property type="project" value="UniProtKB-ARBA"/>
</dbReference>
<organism evidence="4 5">
    <name type="scientific">Lithospermum erythrorhizon</name>
    <name type="common">Purple gromwell</name>
    <name type="synonym">Lithospermum officinale var. erythrorhizon</name>
    <dbReference type="NCBI Taxonomy" id="34254"/>
    <lineage>
        <taxon>Eukaryota</taxon>
        <taxon>Viridiplantae</taxon>
        <taxon>Streptophyta</taxon>
        <taxon>Embryophyta</taxon>
        <taxon>Tracheophyta</taxon>
        <taxon>Spermatophyta</taxon>
        <taxon>Magnoliopsida</taxon>
        <taxon>eudicotyledons</taxon>
        <taxon>Gunneridae</taxon>
        <taxon>Pentapetalae</taxon>
        <taxon>asterids</taxon>
        <taxon>lamiids</taxon>
        <taxon>Boraginales</taxon>
        <taxon>Boraginaceae</taxon>
        <taxon>Boraginoideae</taxon>
        <taxon>Lithospermeae</taxon>
        <taxon>Lithospermum</taxon>
    </lineage>
</organism>
<dbReference type="Gene3D" id="3.30.160.360">
    <property type="match status" value="1"/>
</dbReference>
<gene>
    <name evidence="4" type="ORF">LIER_22864</name>
</gene>
<reference evidence="4 5" key="1">
    <citation type="submission" date="2024-01" db="EMBL/GenBank/DDBJ databases">
        <title>The complete chloroplast genome sequence of Lithospermum erythrorhizon: insights into the phylogenetic relationship among Boraginaceae species and the maternal lineages of purple gromwells.</title>
        <authorList>
            <person name="Okada T."/>
            <person name="Watanabe K."/>
        </authorList>
    </citation>
    <scope>NUCLEOTIDE SEQUENCE [LARGE SCALE GENOMIC DNA]</scope>
</reference>
<dbReference type="InterPro" id="IPR015943">
    <property type="entry name" value="WD40/YVTN_repeat-like_dom_sf"/>
</dbReference>
<name>A0AAV3QYE2_LITER</name>
<accession>A0AAV3QYE2</accession>
<dbReference type="PROSITE" id="PS51542">
    <property type="entry name" value="FYRN"/>
    <property type="match status" value="1"/>
</dbReference>
<feature type="region of interest" description="Disordered" evidence="3">
    <location>
        <begin position="356"/>
        <end position="394"/>
    </location>
</feature>
<dbReference type="InterPro" id="IPR003888">
    <property type="entry name" value="FYrich_N"/>
</dbReference>
<feature type="compositionally biased region" description="Polar residues" evidence="3">
    <location>
        <begin position="251"/>
        <end position="260"/>
    </location>
</feature>
<dbReference type="InterPro" id="IPR003889">
    <property type="entry name" value="FYrich_C"/>
</dbReference>
<dbReference type="GO" id="GO:0051726">
    <property type="term" value="P:regulation of cell cycle"/>
    <property type="evidence" value="ECO:0007669"/>
    <property type="project" value="TreeGrafter"/>
</dbReference>
<dbReference type="GO" id="GO:0005634">
    <property type="term" value="C:nucleus"/>
    <property type="evidence" value="ECO:0007669"/>
    <property type="project" value="UniProtKB-SubCell"/>
</dbReference>
<dbReference type="PROSITE" id="PS51543">
    <property type="entry name" value="FYRC"/>
    <property type="match status" value="1"/>
</dbReference>
<feature type="compositionally biased region" description="Polar residues" evidence="3">
    <location>
        <begin position="367"/>
        <end position="379"/>
    </location>
</feature>
<sequence length="1088" mass="118911">MKKVNGDDKSEGLEIVSIGKLYSGAWEKKYWSSSRGKDRYPYPIGYSAVRTQHDITYKMEILEGLKGPLFMISSTDGKSCSGQTPDMAWDRFQKKGSSQIKLWHGKRFSCKIDGVEFFGFKNPLVQRLLRELVANVSESAYPVIPPSTSCSDVLEKTNQVQCVESTMKPDILTSLPKPRVTRKRSRTYKGTKIKTTGEVGGTMLHSENENHNSDAPNSTEFSTASAAVDHHGSCSAAQSSLVPMKVESEENNGSRPSSQHGCLDLNHLNNLAVKVDDLCLQKPTRHSYSDFNNKSIEQAGSMPKDKEFIDRSMVVDAHDIEIKAGLGEGEQTFISNSLQNVNDSEIRVADTSDIPLEAPDSVKDDITSTQMTDSGTLITESHPDDDTNSVAPTNSEKIDFDSVKSMMTVLLPRALPLLKTFSRKRKNNGKSSKKSLSNKDNTERGLCKDISPTAEDAKLNLTNQIQMEHFPTADSVVPYKVHVDAIIPDTFDDDGIGYQLTEPQAFHAHFAESGPTSSGQGHLIDETFNQAVSINAEAGYQLGHAVAADFANPRCQDVRTHSDSPDQKCIVSSPPQETTANANISGIYGSQFLDSKEACGLVNNMNMQHMPASKFLEVTSKNTPNGACLTSNVTKEALEEKVSATDSLPSHFHNNKECSISEELNHGLPFQAPTYSNQYLKLIALYAHPMPIRLVLLSKNHNEIFICVVCGIPEVEEAVLFLYKAQMEGQDFGCTSFCGHSSIMLPSSRDVFGRNITVEKSGFQLTPDARFLVLLNSIRTPYCSDGNLKCSCGSCKANSCENYAVKIVQVKGGFVTVVTKMKTAGCVYCILVCGPTSLVAAEESGKLYLWVMNSSWSAGTAEYLLPTPDCIPPCTLELKKIPKAASLIIGHNGCGEFCLWDIHKQIIVSKISSRNTLVQQLIPVSLFRWQTKGLDLVNSNVNETINEIMDATKTWMTETNESLADISNDAEDVGIWLLISGEPSLENAHGSKLDVEPTWHLALLVKHTMIMGSVLDPRAAAVGASAGHGIIGRSDGLVYIWELSTGINLGNLHHFKGGKMSCIAIDDSGSDVFAIASDEGHLLVYKHS</sequence>
<dbReference type="GO" id="GO:0048731">
    <property type="term" value="P:system development"/>
    <property type="evidence" value="ECO:0007669"/>
    <property type="project" value="UniProtKB-ARBA"/>
</dbReference>
<dbReference type="Gene3D" id="2.130.10.10">
    <property type="entry name" value="YVTN repeat-like/Quinoprotein amine dehydrogenase"/>
    <property type="match status" value="1"/>
</dbReference>
<dbReference type="Proteomes" id="UP001454036">
    <property type="component" value="Unassembled WGS sequence"/>
</dbReference>
<feature type="compositionally biased region" description="Basic residues" evidence="3">
    <location>
        <begin position="421"/>
        <end position="433"/>
    </location>
</feature>
<dbReference type="InterPro" id="IPR036322">
    <property type="entry name" value="WD40_repeat_dom_sf"/>
</dbReference>
<feature type="region of interest" description="Disordered" evidence="3">
    <location>
        <begin position="421"/>
        <end position="449"/>
    </location>
</feature>
<dbReference type="EMBL" id="BAABME010006330">
    <property type="protein sequence ID" value="GAA0168058.1"/>
    <property type="molecule type" value="Genomic_DNA"/>
</dbReference>
<feature type="compositionally biased region" description="Polar residues" evidence="3">
    <location>
        <begin position="213"/>
        <end position="225"/>
    </location>
</feature>
<dbReference type="PANTHER" id="PTHR22715">
    <property type="entry name" value="TRANSFORMING GROWTH FACTOR BETA REGULATED GENE 1"/>
    <property type="match status" value="1"/>
</dbReference>
<comment type="subcellular location">
    <subcellularLocation>
        <location evidence="1">Nucleus</location>
    </subcellularLocation>
</comment>
<evidence type="ECO:0000256" key="2">
    <source>
        <dbReference type="ARBA" id="ARBA00023242"/>
    </source>
</evidence>
<evidence type="ECO:0000313" key="4">
    <source>
        <dbReference type="EMBL" id="GAA0168058.1"/>
    </source>
</evidence>
<feature type="region of interest" description="Disordered" evidence="3">
    <location>
        <begin position="194"/>
        <end position="261"/>
    </location>
</feature>
<dbReference type="PANTHER" id="PTHR22715:SF1">
    <property type="entry name" value="DNA BINDING PROTEIN"/>
    <property type="match status" value="1"/>
</dbReference>
<evidence type="ECO:0000256" key="3">
    <source>
        <dbReference type="SAM" id="MobiDB-lite"/>
    </source>
</evidence>
<evidence type="ECO:0000256" key="1">
    <source>
        <dbReference type="ARBA" id="ARBA00004123"/>
    </source>
</evidence>
<keyword evidence="5" id="KW-1185">Reference proteome</keyword>